<sequence>MTRPQWSLWLKGALGASLALNVVLGGLLLSRPANGGGPSLSRMQAQIERALPDADRARFRQALEAGRPRYEPLLQAVRDSRPAVREALAREPFDAAALRLAMAGSRQRWQAFSEQYDDSLANGLAALSPEGRRLIAADMAAHERRARDKRD</sequence>
<dbReference type="AlphaFoldDB" id="A0A2C7AA53"/>
<keyword evidence="1" id="KW-0472">Membrane</keyword>
<evidence type="ECO:0008006" key="4">
    <source>
        <dbReference type="Google" id="ProtNLM"/>
    </source>
</evidence>
<dbReference type="EMBL" id="PDNU01000034">
    <property type="protein sequence ID" value="PHK93934.1"/>
    <property type="molecule type" value="Genomic_DNA"/>
</dbReference>
<evidence type="ECO:0000313" key="3">
    <source>
        <dbReference type="Proteomes" id="UP000223527"/>
    </source>
</evidence>
<keyword evidence="3" id="KW-1185">Reference proteome</keyword>
<gene>
    <name evidence="2" type="ORF">CR162_16055</name>
</gene>
<evidence type="ECO:0000256" key="1">
    <source>
        <dbReference type="SAM" id="Phobius"/>
    </source>
</evidence>
<dbReference type="RefSeq" id="WP_099096546.1">
    <property type="nucleotide sequence ID" value="NZ_PDNU01000034.1"/>
</dbReference>
<keyword evidence="1" id="KW-0812">Transmembrane</keyword>
<feature type="transmembrane region" description="Helical" evidence="1">
    <location>
        <begin position="6"/>
        <end position="29"/>
    </location>
</feature>
<comment type="caution">
    <text evidence="2">The sequence shown here is derived from an EMBL/GenBank/DDBJ whole genome shotgun (WGS) entry which is preliminary data.</text>
</comment>
<proteinExistence type="predicted"/>
<accession>A0A2C7AA53</accession>
<keyword evidence="1" id="KW-1133">Transmembrane helix</keyword>
<reference evidence="2 3" key="1">
    <citation type="submission" date="2017-10" db="EMBL/GenBank/DDBJ databases">
        <authorList>
            <person name="Banno H."/>
            <person name="Chua N.-H."/>
        </authorList>
    </citation>
    <scope>NUCLEOTIDE SEQUENCE [LARGE SCALE GENOMIC DNA]</scope>
    <source>
        <strain evidence="2 3">YW11</strain>
    </source>
</reference>
<evidence type="ECO:0000313" key="2">
    <source>
        <dbReference type="EMBL" id="PHK93934.1"/>
    </source>
</evidence>
<dbReference type="Proteomes" id="UP000223527">
    <property type="component" value="Unassembled WGS sequence"/>
</dbReference>
<name>A0A2C7AA53_9PROT</name>
<dbReference type="InterPro" id="IPR025961">
    <property type="entry name" value="Metal_resist"/>
</dbReference>
<dbReference type="OrthoDB" id="7278012at2"/>
<protein>
    <recommendedName>
        <fullName evidence="4">Periplasmic heavy metal sensor</fullName>
    </recommendedName>
</protein>
<organism evidence="2 3">
    <name type="scientific">Teichococcus rhizosphaerae</name>
    <dbReference type="NCBI Taxonomy" id="1335062"/>
    <lineage>
        <taxon>Bacteria</taxon>
        <taxon>Pseudomonadati</taxon>
        <taxon>Pseudomonadota</taxon>
        <taxon>Alphaproteobacteria</taxon>
        <taxon>Acetobacterales</taxon>
        <taxon>Roseomonadaceae</taxon>
        <taxon>Roseomonas</taxon>
    </lineage>
</organism>
<dbReference type="Pfam" id="PF13801">
    <property type="entry name" value="Metal_resist"/>
    <property type="match status" value="1"/>
</dbReference>